<dbReference type="eggNOG" id="COG2208">
    <property type="taxonomic scope" value="Bacteria"/>
</dbReference>
<dbReference type="Proteomes" id="UP000053512">
    <property type="component" value="Unassembled WGS sequence"/>
</dbReference>
<dbReference type="OrthoDB" id="4880008at2"/>
<comment type="caution">
    <text evidence="1">The sequence shown here is derived from an EMBL/GenBank/DDBJ whole genome shotgun (WGS) entry which is preliminary data.</text>
</comment>
<evidence type="ECO:0000313" key="1">
    <source>
        <dbReference type="EMBL" id="KUG51194.1"/>
    </source>
</evidence>
<proteinExistence type="predicted"/>
<dbReference type="EMBL" id="LQBK01000042">
    <property type="protein sequence ID" value="KUG51194.1"/>
    <property type="molecule type" value="Genomic_DNA"/>
</dbReference>
<sequence length="90" mass="10053">MDDRTVARTQARMIRAALTSSGLGARDLWVRYAHLGGEVGELELDAYLHHALYLPPRHRDGLARAANQLAPGHRVPCSRDLRPEEYPPEA</sequence>
<name>A0A0W8I0S4_KOCRO</name>
<gene>
    <name evidence="1" type="ORF">AVL61_10270</name>
</gene>
<dbReference type="AlphaFoldDB" id="A0A0W8I0S4"/>
<dbReference type="STRING" id="136273.GY22_12065"/>
<reference evidence="2" key="1">
    <citation type="submission" date="2015-12" db="EMBL/GenBank/DDBJ databases">
        <authorList>
            <person name="Nair G.R."/>
            <person name="Kaur G."/>
            <person name="Mayilraj S."/>
        </authorList>
    </citation>
    <scope>NUCLEOTIDE SEQUENCE [LARGE SCALE GENOMIC DNA]</scope>
    <source>
        <strain evidence="2">CD08_4</strain>
    </source>
</reference>
<organism evidence="1 2">
    <name type="scientific">Kocuria rosea subsp. polaris</name>
    <dbReference type="NCBI Taxonomy" id="136273"/>
    <lineage>
        <taxon>Bacteria</taxon>
        <taxon>Bacillati</taxon>
        <taxon>Actinomycetota</taxon>
        <taxon>Actinomycetes</taxon>
        <taxon>Micrococcales</taxon>
        <taxon>Micrococcaceae</taxon>
        <taxon>Kocuria</taxon>
    </lineage>
</organism>
<protein>
    <submittedName>
        <fullName evidence="1">Uncharacterized protein</fullName>
    </submittedName>
</protein>
<accession>A0A0W8I0S4</accession>
<dbReference type="RefSeq" id="WP_058875430.1">
    <property type="nucleotide sequence ID" value="NZ_LQBK01000042.1"/>
</dbReference>
<evidence type="ECO:0000313" key="2">
    <source>
        <dbReference type="Proteomes" id="UP000053512"/>
    </source>
</evidence>